<accession>A0A2P2NEK4</accession>
<dbReference type="AlphaFoldDB" id="A0A2P2NEK4"/>
<protein>
    <submittedName>
        <fullName evidence="1">Uncharacterized protein</fullName>
    </submittedName>
</protein>
<dbReference type="EMBL" id="GGEC01060437">
    <property type="protein sequence ID" value="MBX40921.1"/>
    <property type="molecule type" value="Transcribed_RNA"/>
</dbReference>
<reference evidence="1" key="1">
    <citation type="submission" date="2018-02" db="EMBL/GenBank/DDBJ databases">
        <title>Rhizophora mucronata_Transcriptome.</title>
        <authorList>
            <person name="Meera S.P."/>
            <person name="Sreeshan A."/>
            <person name="Augustine A."/>
        </authorList>
    </citation>
    <scope>NUCLEOTIDE SEQUENCE</scope>
    <source>
        <tissue evidence="1">Leaf</tissue>
    </source>
</reference>
<name>A0A2P2NEK4_RHIMU</name>
<organism evidence="1">
    <name type="scientific">Rhizophora mucronata</name>
    <name type="common">Asiatic mangrove</name>
    <dbReference type="NCBI Taxonomy" id="61149"/>
    <lineage>
        <taxon>Eukaryota</taxon>
        <taxon>Viridiplantae</taxon>
        <taxon>Streptophyta</taxon>
        <taxon>Embryophyta</taxon>
        <taxon>Tracheophyta</taxon>
        <taxon>Spermatophyta</taxon>
        <taxon>Magnoliopsida</taxon>
        <taxon>eudicotyledons</taxon>
        <taxon>Gunneridae</taxon>
        <taxon>Pentapetalae</taxon>
        <taxon>rosids</taxon>
        <taxon>fabids</taxon>
        <taxon>Malpighiales</taxon>
        <taxon>Rhizophoraceae</taxon>
        <taxon>Rhizophora</taxon>
    </lineage>
</organism>
<evidence type="ECO:0000313" key="1">
    <source>
        <dbReference type="EMBL" id="MBX40921.1"/>
    </source>
</evidence>
<proteinExistence type="predicted"/>
<sequence length="32" mass="3740">MNAQPNYLTVILIPNIPDHIWPNFFLCIKNIS</sequence>